<dbReference type="SUPFAM" id="SSF160631">
    <property type="entry name" value="SMI1/KNR4-like"/>
    <property type="match status" value="1"/>
</dbReference>
<keyword evidence="2" id="KW-1185">Reference proteome</keyword>
<evidence type="ECO:0008006" key="3">
    <source>
        <dbReference type="Google" id="ProtNLM"/>
    </source>
</evidence>
<organism evidence="1 2">
    <name type="scientific">Kitasatospora saccharophila</name>
    <dbReference type="NCBI Taxonomy" id="407973"/>
    <lineage>
        <taxon>Bacteria</taxon>
        <taxon>Bacillati</taxon>
        <taxon>Actinomycetota</taxon>
        <taxon>Actinomycetes</taxon>
        <taxon>Kitasatosporales</taxon>
        <taxon>Streptomycetaceae</taxon>
        <taxon>Kitasatospora</taxon>
    </lineage>
</organism>
<accession>A0ABN2XMY5</accession>
<proteinExistence type="predicted"/>
<reference evidence="1 2" key="1">
    <citation type="journal article" date="2019" name="Int. J. Syst. Evol. Microbiol.">
        <title>The Global Catalogue of Microorganisms (GCM) 10K type strain sequencing project: providing services to taxonomists for standard genome sequencing and annotation.</title>
        <authorList>
            <consortium name="The Broad Institute Genomics Platform"/>
            <consortium name="The Broad Institute Genome Sequencing Center for Infectious Disease"/>
            <person name="Wu L."/>
            <person name="Ma J."/>
        </authorList>
    </citation>
    <scope>NUCLEOTIDE SEQUENCE [LARGE SCALE GENOMIC DNA]</scope>
    <source>
        <strain evidence="1 2">JCM 14559</strain>
    </source>
</reference>
<sequence>MQHEDPGAAVDRVPAVVSGVLYGLAMTEPVAWTDDEIIAKVREFAEANGLPPPVPVEAADEFEAAVGHPLPLLLRRIYCEVANGGFGVRGDVVSLVEAGTWHRFSDADSLGWLHRGWSSAYEGVHPAHVVPLVTMGCGIWWCIDLSTPQGDMWGIDPNALCDRHFLFPERFTLAEWLTDWLEGNDAFPEAPPLDCSNC</sequence>
<comment type="caution">
    <text evidence="1">The sequence shown here is derived from an EMBL/GenBank/DDBJ whole genome shotgun (WGS) entry which is preliminary data.</text>
</comment>
<dbReference type="EMBL" id="BAAANS010000045">
    <property type="protein sequence ID" value="GAA2113326.1"/>
    <property type="molecule type" value="Genomic_DNA"/>
</dbReference>
<evidence type="ECO:0000313" key="1">
    <source>
        <dbReference type="EMBL" id="GAA2113326.1"/>
    </source>
</evidence>
<evidence type="ECO:0000313" key="2">
    <source>
        <dbReference type="Proteomes" id="UP001500897"/>
    </source>
</evidence>
<gene>
    <name evidence="1" type="ORF">GCM10009759_56830</name>
</gene>
<protein>
    <recommendedName>
        <fullName evidence="3">SMI1/KNR4 family protein SUKH-1</fullName>
    </recommendedName>
</protein>
<name>A0ABN2XMY5_9ACTN</name>
<dbReference type="Proteomes" id="UP001500897">
    <property type="component" value="Unassembled WGS sequence"/>
</dbReference>
<dbReference type="InterPro" id="IPR037883">
    <property type="entry name" value="Knr4/Smi1-like_sf"/>
</dbReference>